<reference evidence="7" key="1">
    <citation type="submission" date="2019-05" db="EMBL/GenBank/DDBJ databases">
        <title>Complete genome sequencing of Absiella argi strain JCM 30884.</title>
        <authorList>
            <person name="Sakamoto M."/>
            <person name="Murakami T."/>
            <person name="Mori H."/>
        </authorList>
    </citation>
    <scope>NUCLEOTIDE SEQUENCE [LARGE SCALE GENOMIC DNA]</scope>
    <source>
        <strain evidence="7">JCM 30884</strain>
    </source>
</reference>
<dbReference type="PROSITE" id="PS50937">
    <property type="entry name" value="HTH_MERR_2"/>
    <property type="match status" value="1"/>
</dbReference>
<dbReference type="SUPFAM" id="SSF46955">
    <property type="entry name" value="Putative DNA-binding domain"/>
    <property type="match status" value="1"/>
</dbReference>
<dbReference type="EMBL" id="AP019695">
    <property type="protein sequence ID" value="BBK22195.1"/>
    <property type="molecule type" value="Genomic_DNA"/>
</dbReference>
<keyword evidence="7" id="KW-1185">Reference proteome</keyword>
<keyword evidence="2" id="KW-0805">Transcription regulation</keyword>
<evidence type="ECO:0000259" key="5">
    <source>
        <dbReference type="PROSITE" id="PS50937"/>
    </source>
</evidence>
<organism evidence="6 7">
    <name type="scientific">Amedibacterium intestinale</name>
    <dbReference type="NCBI Taxonomy" id="2583452"/>
    <lineage>
        <taxon>Bacteria</taxon>
        <taxon>Bacillati</taxon>
        <taxon>Bacillota</taxon>
        <taxon>Erysipelotrichia</taxon>
        <taxon>Erysipelotrichales</taxon>
        <taxon>Erysipelotrichaceae</taxon>
        <taxon>Amedibacterium</taxon>
    </lineage>
</organism>
<sequence length="265" mass="31819">MEKIYTISEIGKLLGLSNDAIRFYEKKGLVHPDINPENKYRMYTIQNVLELLDIIYYRHLDFSVSDICELSKSLDPKRVYTLVEQQRKNVERRIRYEQQLLKKITYIQSLFENIKTKEGVCSLQVFPASFILFEDTNKKQFFHHEIQHISTDQFVLCSIYRHYLMNDDTLKKIYTYVTLDEAIIKELDMHIDKAENKFLFERKSIHMSVKMENGNIQKKDIAIMQEYARKKQLATESFFFAREIPLTFYHDTKNYYAEIYLPLKK</sequence>
<dbReference type="Proteomes" id="UP000464754">
    <property type="component" value="Chromosome"/>
</dbReference>
<gene>
    <name evidence="6" type="ORF">Aargi30884_10980</name>
</gene>
<dbReference type="InterPro" id="IPR009061">
    <property type="entry name" value="DNA-bd_dom_put_sf"/>
</dbReference>
<dbReference type="CDD" id="cd00592">
    <property type="entry name" value="HTH_MerR-like"/>
    <property type="match status" value="1"/>
</dbReference>
<dbReference type="InterPro" id="IPR047057">
    <property type="entry name" value="MerR_fam"/>
</dbReference>
<evidence type="ECO:0000256" key="2">
    <source>
        <dbReference type="ARBA" id="ARBA00023015"/>
    </source>
</evidence>
<evidence type="ECO:0000256" key="1">
    <source>
        <dbReference type="ARBA" id="ARBA00022491"/>
    </source>
</evidence>
<dbReference type="PANTHER" id="PTHR30204">
    <property type="entry name" value="REDOX-CYCLING DRUG-SENSING TRANSCRIPTIONAL ACTIVATOR SOXR"/>
    <property type="match status" value="1"/>
</dbReference>
<accession>A0A6N4TIE3</accession>
<dbReference type="GO" id="GO:0003700">
    <property type="term" value="F:DNA-binding transcription factor activity"/>
    <property type="evidence" value="ECO:0007669"/>
    <property type="project" value="InterPro"/>
</dbReference>
<protein>
    <recommendedName>
        <fullName evidence="5">HTH merR-type domain-containing protein</fullName>
    </recommendedName>
</protein>
<evidence type="ECO:0000313" key="6">
    <source>
        <dbReference type="EMBL" id="BBK22195.1"/>
    </source>
</evidence>
<dbReference type="InterPro" id="IPR000551">
    <property type="entry name" value="MerR-type_HTH_dom"/>
</dbReference>
<evidence type="ECO:0000313" key="7">
    <source>
        <dbReference type="Proteomes" id="UP000464754"/>
    </source>
</evidence>
<name>A0A6N4TIE3_9FIRM</name>
<dbReference type="RefSeq" id="WP_118361605.1">
    <property type="nucleotide sequence ID" value="NZ_AP019695.1"/>
</dbReference>
<dbReference type="PANTHER" id="PTHR30204:SF69">
    <property type="entry name" value="MERR-FAMILY TRANSCRIPTIONAL REGULATOR"/>
    <property type="match status" value="1"/>
</dbReference>
<keyword evidence="1" id="KW-0678">Repressor</keyword>
<dbReference type="Pfam" id="PF13411">
    <property type="entry name" value="MerR_1"/>
    <property type="match status" value="1"/>
</dbReference>
<evidence type="ECO:0000256" key="3">
    <source>
        <dbReference type="ARBA" id="ARBA00023125"/>
    </source>
</evidence>
<dbReference type="AlphaFoldDB" id="A0A6N4TIE3"/>
<dbReference type="SMART" id="SM00422">
    <property type="entry name" value="HTH_MERR"/>
    <property type="match status" value="1"/>
</dbReference>
<keyword evidence="4" id="KW-0804">Transcription</keyword>
<keyword evidence="3" id="KW-0238">DNA-binding</keyword>
<evidence type="ECO:0000256" key="4">
    <source>
        <dbReference type="ARBA" id="ARBA00023163"/>
    </source>
</evidence>
<dbReference type="KEGG" id="aarg:Aargi30884_10980"/>
<feature type="domain" description="HTH merR-type" evidence="5">
    <location>
        <begin position="1"/>
        <end position="73"/>
    </location>
</feature>
<proteinExistence type="predicted"/>
<dbReference type="Gene3D" id="1.10.1660.10">
    <property type="match status" value="1"/>
</dbReference>
<dbReference type="GO" id="GO:0003677">
    <property type="term" value="F:DNA binding"/>
    <property type="evidence" value="ECO:0007669"/>
    <property type="project" value="UniProtKB-KW"/>
</dbReference>